<dbReference type="InterPro" id="IPR013766">
    <property type="entry name" value="Thioredoxin_domain"/>
</dbReference>
<dbReference type="InterPro" id="IPR036249">
    <property type="entry name" value="Thioredoxin-like_sf"/>
</dbReference>
<keyword evidence="3" id="KW-1185">Reference proteome</keyword>
<dbReference type="AlphaFoldDB" id="A0AAQ3S8U7"/>
<evidence type="ECO:0000313" key="3">
    <source>
        <dbReference type="Proteomes" id="UP001374535"/>
    </source>
</evidence>
<dbReference type="Gene3D" id="3.40.30.10">
    <property type="entry name" value="Glutaredoxin"/>
    <property type="match status" value="1"/>
</dbReference>
<accession>A0AAQ3S8U7</accession>
<name>A0AAQ3S8U7_VIGMU</name>
<evidence type="ECO:0000313" key="2">
    <source>
        <dbReference type="EMBL" id="WVZ23604.1"/>
    </source>
</evidence>
<organism evidence="2 3">
    <name type="scientific">Vigna mungo</name>
    <name type="common">Black gram</name>
    <name type="synonym">Phaseolus mungo</name>
    <dbReference type="NCBI Taxonomy" id="3915"/>
    <lineage>
        <taxon>Eukaryota</taxon>
        <taxon>Viridiplantae</taxon>
        <taxon>Streptophyta</taxon>
        <taxon>Embryophyta</taxon>
        <taxon>Tracheophyta</taxon>
        <taxon>Spermatophyta</taxon>
        <taxon>Magnoliopsida</taxon>
        <taxon>eudicotyledons</taxon>
        <taxon>Gunneridae</taxon>
        <taxon>Pentapetalae</taxon>
        <taxon>rosids</taxon>
        <taxon>fabids</taxon>
        <taxon>Fabales</taxon>
        <taxon>Fabaceae</taxon>
        <taxon>Papilionoideae</taxon>
        <taxon>50 kb inversion clade</taxon>
        <taxon>NPAAA clade</taxon>
        <taxon>indigoferoid/millettioid clade</taxon>
        <taxon>Phaseoleae</taxon>
        <taxon>Vigna</taxon>
    </lineage>
</organism>
<dbReference type="Proteomes" id="UP001374535">
    <property type="component" value="Chromosome 1"/>
</dbReference>
<sequence>MASRGTRSKIDHESRVKRQKVSFNLLEKYFGSTLKGASMWENELLDVGYQSLCIQIPYTWIPYFSMGCRLWRAVIRLGGYDVIASAPSSVVILSPDNFDEVVLDETKDVLVEFYAPW</sequence>
<dbReference type="SUPFAM" id="SSF52833">
    <property type="entry name" value="Thioredoxin-like"/>
    <property type="match status" value="1"/>
</dbReference>
<reference evidence="2 3" key="1">
    <citation type="journal article" date="2023" name="Life. Sci Alliance">
        <title>Evolutionary insights into 3D genome organization and epigenetic landscape of Vigna mungo.</title>
        <authorList>
            <person name="Junaid A."/>
            <person name="Singh B."/>
            <person name="Bhatia S."/>
        </authorList>
    </citation>
    <scope>NUCLEOTIDE SEQUENCE [LARGE SCALE GENOMIC DNA]</scope>
    <source>
        <strain evidence="2">Urdbean</strain>
    </source>
</reference>
<gene>
    <name evidence="2" type="ORF">V8G54_002148</name>
</gene>
<feature type="domain" description="Thioredoxin" evidence="1">
    <location>
        <begin position="90"/>
        <end position="117"/>
    </location>
</feature>
<dbReference type="EMBL" id="CP144700">
    <property type="protein sequence ID" value="WVZ23604.1"/>
    <property type="molecule type" value="Genomic_DNA"/>
</dbReference>
<protein>
    <recommendedName>
        <fullName evidence="1">Thioredoxin domain-containing protein</fullName>
    </recommendedName>
</protein>
<proteinExistence type="predicted"/>
<evidence type="ECO:0000259" key="1">
    <source>
        <dbReference type="Pfam" id="PF00085"/>
    </source>
</evidence>
<dbReference type="Pfam" id="PF00085">
    <property type="entry name" value="Thioredoxin"/>
    <property type="match status" value="1"/>
</dbReference>